<organism evidence="2 3">
    <name type="scientific">Glossina palpalis gambiensis</name>
    <dbReference type="NCBI Taxonomy" id="67801"/>
    <lineage>
        <taxon>Eukaryota</taxon>
        <taxon>Metazoa</taxon>
        <taxon>Ecdysozoa</taxon>
        <taxon>Arthropoda</taxon>
        <taxon>Hexapoda</taxon>
        <taxon>Insecta</taxon>
        <taxon>Pterygota</taxon>
        <taxon>Neoptera</taxon>
        <taxon>Endopterygota</taxon>
        <taxon>Diptera</taxon>
        <taxon>Brachycera</taxon>
        <taxon>Muscomorpha</taxon>
        <taxon>Hippoboscoidea</taxon>
        <taxon>Glossinidae</taxon>
        <taxon>Glossina</taxon>
    </lineage>
</organism>
<dbReference type="EnsemblMetazoa" id="GPPI026226-RA">
    <property type="protein sequence ID" value="GPPI026226-PA"/>
    <property type="gene ID" value="GPPI026226"/>
</dbReference>
<dbReference type="EMBL" id="JXJN01012276">
    <property type="status" value="NOT_ANNOTATED_CDS"/>
    <property type="molecule type" value="Genomic_DNA"/>
</dbReference>
<reference evidence="3" key="1">
    <citation type="submission" date="2015-01" db="EMBL/GenBank/DDBJ databases">
        <authorList>
            <person name="Aksoy S."/>
            <person name="Warren W."/>
            <person name="Wilson R.K."/>
        </authorList>
    </citation>
    <scope>NUCLEOTIDE SEQUENCE [LARGE SCALE GENOMIC DNA]</scope>
    <source>
        <strain evidence="3">IAEA</strain>
    </source>
</reference>
<evidence type="ECO:0000313" key="3">
    <source>
        <dbReference type="Proteomes" id="UP000092460"/>
    </source>
</evidence>
<feature type="transmembrane region" description="Helical" evidence="1">
    <location>
        <begin position="6"/>
        <end position="28"/>
    </location>
</feature>
<keyword evidence="1" id="KW-1133">Transmembrane helix</keyword>
<dbReference type="VEuPathDB" id="VectorBase:GPPI026226"/>
<protein>
    <submittedName>
        <fullName evidence="2">Uncharacterized protein</fullName>
    </submittedName>
</protein>
<keyword evidence="1" id="KW-0812">Transmembrane</keyword>
<keyword evidence="3" id="KW-1185">Reference proteome</keyword>
<sequence>MIALAIVEGVIFSIIPLTLLFIYFTYLIDIYKVKPLRLVSLQNTFIWLKNQEICNNLNFSLCCSNILPTHSHSRHAPAAAAAAATATATAIDADLRFSSSPSESTLKLLKFEKLTKNYTQTTFIVVAHSFLLLSTITTNIDSLREPGYFLTYLPMSTNDKQQQEINYFWFSLVAVFTIVSQLYCGDDDKSIVLNALSPSGTIAESFIAHHSNEKRPSGDIKISKQICFLCQNSKGLTTFIKTNFNPIIRLYLEGYSNSIISFVTSRSLPSSLKTLLTTHYTFIEL</sequence>
<reference evidence="2" key="2">
    <citation type="submission" date="2020-05" db="UniProtKB">
        <authorList>
            <consortium name="EnsemblMetazoa"/>
        </authorList>
    </citation>
    <scope>IDENTIFICATION</scope>
    <source>
        <strain evidence="2">IAEA</strain>
    </source>
</reference>
<dbReference type="Proteomes" id="UP000092460">
    <property type="component" value="Unassembled WGS sequence"/>
</dbReference>
<feature type="transmembrane region" description="Helical" evidence="1">
    <location>
        <begin position="165"/>
        <end position="183"/>
    </location>
</feature>
<proteinExistence type="predicted"/>
<keyword evidence="1" id="KW-0472">Membrane</keyword>
<name>A0A1B0BD41_9MUSC</name>
<evidence type="ECO:0000313" key="2">
    <source>
        <dbReference type="EnsemblMetazoa" id="GPPI026226-PA"/>
    </source>
</evidence>
<evidence type="ECO:0000256" key="1">
    <source>
        <dbReference type="SAM" id="Phobius"/>
    </source>
</evidence>
<accession>A0A1B0BD41</accession>
<dbReference type="AlphaFoldDB" id="A0A1B0BD41"/>
<dbReference type="EMBL" id="JXJN01012277">
    <property type="status" value="NOT_ANNOTATED_CDS"/>
    <property type="molecule type" value="Genomic_DNA"/>
</dbReference>